<feature type="compositionally biased region" description="Low complexity" evidence="1">
    <location>
        <begin position="207"/>
        <end position="238"/>
    </location>
</feature>
<accession>C4JIJ8</accession>
<dbReference type="AlphaFoldDB" id="C4JIJ8"/>
<sequence>MIAQSYSIPEGTSFSANSGGQGNSDITVIVSFDGQPGFGGRPPTIGQGSNGIEGQLGSEKQQGGQRQKETGQQGTGEVPSIDEQQDFERQRPSMGANGPDGQCPCTCSCPSDAFSQPQGPISSGGIGEASTSESILASSSGAETTTAIVPISPINSGLDIPPAITSPILATPTEPSIPLPDPPGVSETLELESPAPVNSAGPNLAAPMETLSPSMSPSTLSTAPTSTDETSIETSTPTLPVSEGEIDIASLQLQSTLVFSLGG</sequence>
<reference evidence="3" key="1">
    <citation type="journal article" date="2009" name="Genome Res.">
        <title>Comparative genomic analyses of the human fungal pathogens Coccidioides and their relatives.</title>
        <authorList>
            <person name="Sharpton T.J."/>
            <person name="Stajich J.E."/>
            <person name="Rounsley S.D."/>
            <person name="Gardner M.J."/>
            <person name="Wortman J.R."/>
            <person name="Jordar V.S."/>
            <person name="Maiti R."/>
            <person name="Kodira C.D."/>
            <person name="Neafsey D.E."/>
            <person name="Zeng Q."/>
            <person name="Hung C.-Y."/>
            <person name="McMahan C."/>
            <person name="Muszewska A."/>
            <person name="Grynberg M."/>
            <person name="Mandel M.A."/>
            <person name="Kellner E.M."/>
            <person name="Barker B.M."/>
            <person name="Galgiani J.N."/>
            <person name="Orbach M.J."/>
            <person name="Kirkland T.N."/>
            <person name="Cole G.T."/>
            <person name="Henn M.R."/>
            <person name="Birren B.W."/>
            <person name="Taylor J.W."/>
        </authorList>
    </citation>
    <scope>NUCLEOTIDE SEQUENCE [LARGE SCALE GENOMIC DNA]</scope>
    <source>
        <strain evidence="3">UAMH 1704</strain>
    </source>
</reference>
<dbReference type="RefSeq" id="XP_002542019.1">
    <property type="nucleotide sequence ID" value="XM_002541973.1"/>
</dbReference>
<feature type="compositionally biased region" description="Low complexity" evidence="1">
    <location>
        <begin position="128"/>
        <end position="143"/>
    </location>
</feature>
<dbReference type="InParanoid" id="C4JIJ8"/>
<evidence type="ECO:0000313" key="3">
    <source>
        <dbReference type="Proteomes" id="UP000002058"/>
    </source>
</evidence>
<feature type="compositionally biased region" description="Polar residues" evidence="1">
    <location>
        <begin position="46"/>
        <end position="65"/>
    </location>
</feature>
<dbReference type="eggNOG" id="ENOG502R0YQ">
    <property type="taxonomic scope" value="Eukaryota"/>
</dbReference>
<dbReference type="KEGG" id="ure:UREG_01535"/>
<dbReference type="GeneID" id="8440951"/>
<evidence type="ECO:0000313" key="2">
    <source>
        <dbReference type="EMBL" id="EEP76686.1"/>
    </source>
</evidence>
<dbReference type="OMA" id="CPCTCSC"/>
<feature type="compositionally biased region" description="Polar residues" evidence="1">
    <location>
        <begin position="1"/>
        <end position="26"/>
    </location>
</feature>
<dbReference type="EMBL" id="CH476615">
    <property type="protein sequence ID" value="EEP76686.1"/>
    <property type="molecule type" value="Genomic_DNA"/>
</dbReference>
<dbReference type="OrthoDB" id="10295894at2759"/>
<name>C4JIJ8_UNCRE</name>
<protein>
    <submittedName>
        <fullName evidence="2">Uncharacterized protein</fullName>
    </submittedName>
</protein>
<dbReference type="Proteomes" id="UP000002058">
    <property type="component" value="Unassembled WGS sequence"/>
</dbReference>
<evidence type="ECO:0000256" key="1">
    <source>
        <dbReference type="SAM" id="MobiDB-lite"/>
    </source>
</evidence>
<organism evidence="2 3">
    <name type="scientific">Uncinocarpus reesii (strain UAMH 1704)</name>
    <dbReference type="NCBI Taxonomy" id="336963"/>
    <lineage>
        <taxon>Eukaryota</taxon>
        <taxon>Fungi</taxon>
        <taxon>Dikarya</taxon>
        <taxon>Ascomycota</taxon>
        <taxon>Pezizomycotina</taxon>
        <taxon>Eurotiomycetes</taxon>
        <taxon>Eurotiomycetidae</taxon>
        <taxon>Onygenales</taxon>
        <taxon>Onygenaceae</taxon>
        <taxon>Uncinocarpus</taxon>
    </lineage>
</organism>
<keyword evidence="3" id="KW-1185">Reference proteome</keyword>
<gene>
    <name evidence="2" type="ORF">UREG_01535</name>
</gene>
<feature type="region of interest" description="Disordered" evidence="1">
    <location>
        <begin position="1"/>
        <end position="143"/>
    </location>
</feature>
<dbReference type="VEuPathDB" id="FungiDB:UREG_01535"/>
<dbReference type="HOGENOM" id="CLU_1058433_0_0_1"/>
<feature type="region of interest" description="Disordered" evidence="1">
    <location>
        <begin position="165"/>
        <end position="240"/>
    </location>
</feature>
<proteinExistence type="predicted"/>